<reference evidence="9" key="1">
    <citation type="submission" date="2020-11" db="EMBL/GenBank/DDBJ databases">
        <authorList>
            <person name="Tran Van P."/>
        </authorList>
    </citation>
    <scope>NUCLEOTIDE SEQUENCE</scope>
</reference>
<keyword evidence="10" id="KW-1185">Reference proteome</keyword>
<dbReference type="InterPro" id="IPR050663">
    <property type="entry name" value="Ankyrin-SOCS_Box"/>
</dbReference>
<dbReference type="Pfam" id="PF12796">
    <property type="entry name" value="Ank_2"/>
    <property type="match status" value="1"/>
</dbReference>
<dbReference type="Proteomes" id="UP000759131">
    <property type="component" value="Unassembled WGS sequence"/>
</dbReference>
<comment type="subcellular location">
    <subcellularLocation>
        <location evidence="1">Target cell membrane</location>
    </subcellularLocation>
</comment>
<evidence type="ECO:0008006" key="11">
    <source>
        <dbReference type="Google" id="ProtNLM"/>
    </source>
</evidence>
<dbReference type="EMBL" id="OC865506">
    <property type="protein sequence ID" value="CAD7632405.1"/>
    <property type="molecule type" value="Genomic_DNA"/>
</dbReference>
<protein>
    <recommendedName>
        <fullName evidence="11">Ankyrin repeat protein</fullName>
    </recommendedName>
</protein>
<evidence type="ECO:0000256" key="7">
    <source>
        <dbReference type="ARBA" id="ARBA00023298"/>
    </source>
</evidence>
<sequence>MDSYGLNLIYGWTAFHRAVYNKDIDLIVLLIKYDSPMKSSPSVLIDNTEININVTDINGNTPLHILFQSTTHHLTTDSKSLLSFGPENHYSIVILKLMLYYCKSQKLNIINKRNNFGKTALHYAVVNIEDVKTVLSLISLLMDSGCDPDCRDRLNRTPLFCAFNERSICEQNKRLLTRNLKNFFESKSGLSFSSKGLPIVVSLNIFDLHPPSQTLFA</sequence>
<dbReference type="OrthoDB" id="20727at2759"/>
<dbReference type="PANTHER" id="PTHR24193">
    <property type="entry name" value="ANKYRIN REPEAT PROTEIN"/>
    <property type="match status" value="1"/>
</dbReference>
<keyword evidence="6 8" id="KW-0040">ANK repeat</keyword>
<dbReference type="PANTHER" id="PTHR24193:SF121">
    <property type="entry name" value="ADA2A-CONTAINING COMPLEX COMPONENT 3, ISOFORM D"/>
    <property type="match status" value="1"/>
</dbReference>
<keyword evidence="7" id="KW-0472">Membrane</keyword>
<dbReference type="InterPro" id="IPR036770">
    <property type="entry name" value="Ankyrin_rpt-contain_sf"/>
</dbReference>
<evidence type="ECO:0000256" key="3">
    <source>
        <dbReference type="ARBA" id="ARBA00022537"/>
    </source>
</evidence>
<keyword evidence="4" id="KW-0677">Repeat</keyword>
<dbReference type="AlphaFoldDB" id="A0A7R9L204"/>
<accession>A0A7R9L204</accession>
<organism evidence="9">
    <name type="scientific">Medioppia subpectinata</name>
    <dbReference type="NCBI Taxonomy" id="1979941"/>
    <lineage>
        <taxon>Eukaryota</taxon>
        <taxon>Metazoa</taxon>
        <taxon>Ecdysozoa</taxon>
        <taxon>Arthropoda</taxon>
        <taxon>Chelicerata</taxon>
        <taxon>Arachnida</taxon>
        <taxon>Acari</taxon>
        <taxon>Acariformes</taxon>
        <taxon>Sarcoptiformes</taxon>
        <taxon>Oribatida</taxon>
        <taxon>Brachypylina</taxon>
        <taxon>Oppioidea</taxon>
        <taxon>Oppiidae</taxon>
        <taxon>Medioppia</taxon>
    </lineage>
</organism>
<evidence type="ECO:0000256" key="4">
    <source>
        <dbReference type="ARBA" id="ARBA00022737"/>
    </source>
</evidence>
<dbReference type="InterPro" id="IPR002110">
    <property type="entry name" value="Ankyrin_rpt"/>
</dbReference>
<keyword evidence="5" id="KW-0800">Toxin</keyword>
<keyword evidence="7" id="KW-1053">Target membrane</keyword>
<evidence type="ECO:0000313" key="9">
    <source>
        <dbReference type="EMBL" id="CAD7632405.1"/>
    </source>
</evidence>
<evidence type="ECO:0000256" key="1">
    <source>
        <dbReference type="ARBA" id="ARBA00004175"/>
    </source>
</evidence>
<dbReference type="GO" id="GO:0006887">
    <property type="term" value="P:exocytosis"/>
    <property type="evidence" value="ECO:0007669"/>
    <property type="project" value="UniProtKB-KW"/>
</dbReference>
<dbReference type="GO" id="GO:0045944">
    <property type="term" value="P:positive regulation of transcription by RNA polymerase II"/>
    <property type="evidence" value="ECO:0007669"/>
    <property type="project" value="TreeGrafter"/>
</dbReference>
<evidence type="ECO:0000256" key="6">
    <source>
        <dbReference type="ARBA" id="ARBA00023043"/>
    </source>
</evidence>
<dbReference type="GO" id="GO:0000976">
    <property type="term" value="F:transcription cis-regulatory region binding"/>
    <property type="evidence" value="ECO:0007669"/>
    <property type="project" value="TreeGrafter"/>
</dbReference>
<dbReference type="PROSITE" id="PS50088">
    <property type="entry name" value="ANK_REPEAT"/>
    <property type="match status" value="1"/>
</dbReference>
<gene>
    <name evidence="9" type="ORF">OSB1V03_LOCUS12808</name>
</gene>
<evidence type="ECO:0000256" key="5">
    <source>
        <dbReference type="ARBA" id="ARBA00023028"/>
    </source>
</evidence>
<keyword evidence="5" id="KW-0638">Presynaptic neurotoxin</keyword>
<dbReference type="GO" id="GO:0005634">
    <property type="term" value="C:nucleus"/>
    <property type="evidence" value="ECO:0007669"/>
    <property type="project" value="TreeGrafter"/>
</dbReference>
<evidence type="ECO:0000313" key="10">
    <source>
        <dbReference type="Proteomes" id="UP000759131"/>
    </source>
</evidence>
<proteinExistence type="predicted"/>
<feature type="repeat" description="ANK" evidence="8">
    <location>
        <begin position="116"/>
        <end position="153"/>
    </location>
</feature>
<keyword evidence="5" id="KW-0528">Neurotoxin</keyword>
<keyword evidence="2" id="KW-0268">Exocytosis</keyword>
<dbReference type="SUPFAM" id="SSF48403">
    <property type="entry name" value="Ankyrin repeat"/>
    <property type="match status" value="1"/>
</dbReference>
<dbReference type="Gene3D" id="1.25.40.20">
    <property type="entry name" value="Ankyrin repeat-containing domain"/>
    <property type="match status" value="1"/>
</dbReference>
<name>A0A7R9L204_9ACAR</name>
<evidence type="ECO:0000256" key="2">
    <source>
        <dbReference type="ARBA" id="ARBA00022483"/>
    </source>
</evidence>
<dbReference type="GO" id="GO:0044218">
    <property type="term" value="C:other organism cell membrane"/>
    <property type="evidence" value="ECO:0007669"/>
    <property type="project" value="UniProtKB-KW"/>
</dbReference>
<keyword evidence="3" id="KW-1052">Target cell membrane</keyword>
<dbReference type="SMART" id="SM00248">
    <property type="entry name" value="ANK"/>
    <property type="match status" value="3"/>
</dbReference>
<dbReference type="GO" id="GO:0044231">
    <property type="term" value="C:host cell presynaptic membrane"/>
    <property type="evidence" value="ECO:0007669"/>
    <property type="project" value="UniProtKB-KW"/>
</dbReference>
<dbReference type="EMBL" id="CAJPIZ010010931">
    <property type="protein sequence ID" value="CAG2112835.1"/>
    <property type="molecule type" value="Genomic_DNA"/>
</dbReference>
<evidence type="ECO:0000256" key="8">
    <source>
        <dbReference type="PROSITE-ProRule" id="PRU00023"/>
    </source>
</evidence>